<evidence type="ECO:0000313" key="9">
    <source>
        <dbReference type="EMBL" id="KAJ9704275.1"/>
    </source>
</evidence>
<dbReference type="GO" id="GO:0043565">
    <property type="term" value="F:sequence-specific DNA binding"/>
    <property type="evidence" value="ECO:0007669"/>
    <property type="project" value="TreeGrafter"/>
</dbReference>
<evidence type="ECO:0000256" key="7">
    <source>
        <dbReference type="RuleBase" id="RU367160"/>
    </source>
</evidence>
<comment type="similarity">
    <text evidence="2 7">Belongs to the BBR/BPC family.</text>
</comment>
<dbReference type="PANTHER" id="PTHR31421">
    <property type="entry name" value="PROTEIN BASIC PENTACYSTEINE3"/>
    <property type="match status" value="1"/>
</dbReference>
<keyword evidence="4 7" id="KW-0238">DNA-binding</keyword>
<dbReference type="PANTHER" id="PTHR31421:SF3">
    <property type="entry name" value="PROTEIN BASIC PENTACYSTEINE4"/>
    <property type="match status" value="1"/>
</dbReference>
<organism evidence="9 10">
    <name type="scientific">Vitis rotundifolia</name>
    <name type="common">Muscadine grape</name>
    <dbReference type="NCBI Taxonomy" id="103349"/>
    <lineage>
        <taxon>Eukaryota</taxon>
        <taxon>Viridiplantae</taxon>
        <taxon>Streptophyta</taxon>
        <taxon>Embryophyta</taxon>
        <taxon>Tracheophyta</taxon>
        <taxon>Spermatophyta</taxon>
        <taxon>Magnoliopsida</taxon>
        <taxon>eudicotyledons</taxon>
        <taxon>Gunneridae</taxon>
        <taxon>Pentapetalae</taxon>
        <taxon>rosids</taxon>
        <taxon>Vitales</taxon>
        <taxon>Vitaceae</taxon>
        <taxon>Viteae</taxon>
        <taxon>Vitis</taxon>
    </lineage>
</organism>
<comment type="subcellular location">
    <subcellularLocation>
        <location evidence="1 7">Nucleus</location>
    </subcellularLocation>
</comment>
<evidence type="ECO:0000256" key="1">
    <source>
        <dbReference type="ARBA" id="ARBA00004123"/>
    </source>
</evidence>
<sequence>MDDGGQRENGRHKLDYYKGPQNPWNMMPQHHLKEQNALAMNKKVVNILAERDNAIRERNIALSEKKAALEERDEALMQRDAAISERDNALLERDNAIAALRYRESLISIQRGTKRMDHPPNHAANGAEGSYNTREVHITDAFPISTIAADSVKSRKRTKENKAVSSKGLKPPRKGKKVNEDLNRQVTSDGLKIKSEWDSQDLGLNLVTFDESTMPVPVCSCTGVPRQCYKWGNGGWQSSCCTTTLSSYPLPQMPNKRHARMGGRKMSGSVFTRLLSRLAAEGHDLSMPLDLKDYWAKHGTNRYIIIK</sequence>
<evidence type="ECO:0000256" key="2">
    <source>
        <dbReference type="ARBA" id="ARBA00007911"/>
    </source>
</evidence>
<keyword evidence="5 7" id="KW-0804">Transcription</keyword>
<dbReference type="SMART" id="SM01226">
    <property type="entry name" value="GAGA_bind"/>
    <property type="match status" value="1"/>
</dbReference>
<proteinExistence type="inferred from homology"/>
<evidence type="ECO:0000256" key="5">
    <source>
        <dbReference type="ARBA" id="ARBA00023163"/>
    </source>
</evidence>
<dbReference type="Pfam" id="PF06217">
    <property type="entry name" value="GAGA_bind"/>
    <property type="match status" value="1"/>
</dbReference>
<evidence type="ECO:0000256" key="3">
    <source>
        <dbReference type="ARBA" id="ARBA00023015"/>
    </source>
</evidence>
<dbReference type="AlphaFoldDB" id="A0AA39E2J7"/>
<keyword evidence="10" id="KW-1185">Reference proteome</keyword>
<evidence type="ECO:0000313" key="10">
    <source>
        <dbReference type="Proteomes" id="UP001168098"/>
    </source>
</evidence>
<protein>
    <recommendedName>
        <fullName evidence="7">GAGA-binding transcriptional activator</fullName>
    </recommendedName>
</protein>
<feature type="region of interest" description="Disordered" evidence="8">
    <location>
        <begin position="151"/>
        <end position="183"/>
    </location>
</feature>
<name>A0AA39E2J7_VITRO</name>
<dbReference type="EMBL" id="JARBHA010000003">
    <property type="protein sequence ID" value="KAJ9704275.1"/>
    <property type="molecule type" value="Genomic_DNA"/>
</dbReference>
<comment type="caution">
    <text evidence="9">The sequence shown here is derived from an EMBL/GenBank/DDBJ whole genome shotgun (WGS) entry which is preliminary data.</text>
</comment>
<keyword evidence="3 7" id="KW-0805">Transcription regulation</keyword>
<evidence type="ECO:0000256" key="6">
    <source>
        <dbReference type="ARBA" id="ARBA00023242"/>
    </source>
</evidence>
<evidence type="ECO:0000256" key="4">
    <source>
        <dbReference type="ARBA" id="ARBA00023125"/>
    </source>
</evidence>
<reference evidence="9 10" key="1">
    <citation type="journal article" date="2023" name="BMC Biotechnol.">
        <title>Vitis rotundifolia cv Carlos genome sequencing.</title>
        <authorList>
            <person name="Huff M."/>
            <person name="Hulse-Kemp A."/>
            <person name="Scheffler B."/>
            <person name="Youngblood R."/>
            <person name="Simpson S."/>
            <person name="Babiker E."/>
            <person name="Staton M."/>
        </authorList>
    </citation>
    <scope>NUCLEOTIDE SEQUENCE [LARGE SCALE GENOMIC DNA]</scope>
    <source>
        <tissue evidence="9">Leaf</tissue>
    </source>
</reference>
<dbReference type="Proteomes" id="UP001168098">
    <property type="component" value="Unassembled WGS sequence"/>
</dbReference>
<evidence type="ECO:0000256" key="8">
    <source>
        <dbReference type="SAM" id="MobiDB-lite"/>
    </source>
</evidence>
<dbReference type="InterPro" id="IPR010409">
    <property type="entry name" value="GAGA-bd_tscrpt_act"/>
</dbReference>
<dbReference type="GO" id="GO:0003700">
    <property type="term" value="F:DNA-binding transcription factor activity"/>
    <property type="evidence" value="ECO:0007669"/>
    <property type="project" value="UniProtKB-UniRule"/>
</dbReference>
<dbReference type="GO" id="GO:0005634">
    <property type="term" value="C:nucleus"/>
    <property type="evidence" value="ECO:0007669"/>
    <property type="project" value="UniProtKB-SubCell"/>
</dbReference>
<keyword evidence="6 7" id="KW-0539">Nucleus</keyword>
<accession>A0AA39E2J7</accession>
<comment type="function">
    <text evidence="7">Transcriptional regulator that specifically binds to GA-rich elements (GAGA-repeats) present in regulatory sequences of genes involved in developmental processes.</text>
</comment>
<dbReference type="GO" id="GO:0009723">
    <property type="term" value="P:response to ethylene"/>
    <property type="evidence" value="ECO:0007669"/>
    <property type="project" value="TreeGrafter"/>
</dbReference>
<gene>
    <name evidence="9" type="ORF">PVL29_002708</name>
</gene>